<proteinExistence type="predicted"/>
<evidence type="ECO:0000256" key="4">
    <source>
        <dbReference type="SAM" id="Phobius"/>
    </source>
</evidence>
<evidence type="ECO:0000313" key="6">
    <source>
        <dbReference type="Proteomes" id="UP000039865"/>
    </source>
</evidence>
<dbReference type="InterPro" id="IPR011936">
    <property type="entry name" value="Myxo_disulph_rpt"/>
</dbReference>
<dbReference type="SUPFAM" id="SSF57184">
    <property type="entry name" value="Growth factor receptor domain"/>
    <property type="match status" value="1"/>
</dbReference>
<dbReference type="Gene3D" id="2.60.120.200">
    <property type="match status" value="1"/>
</dbReference>
<evidence type="ECO:0000313" key="5">
    <source>
        <dbReference type="EMBL" id="CDW85153.1"/>
    </source>
</evidence>
<evidence type="ECO:0000256" key="1">
    <source>
        <dbReference type="ARBA" id="ARBA00022729"/>
    </source>
</evidence>
<keyword evidence="4" id="KW-0472">Membrane</keyword>
<dbReference type="NCBIfam" id="TIGR02232">
    <property type="entry name" value="myxo_disulf_rpt"/>
    <property type="match status" value="1"/>
</dbReference>
<dbReference type="InterPro" id="IPR009030">
    <property type="entry name" value="Growth_fac_rcpt_cys_sf"/>
</dbReference>
<feature type="transmembrane region" description="Helical" evidence="4">
    <location>
        <begin position="2353"/>
        <end position="2373"/>
    </location>
</feature>
<keyword evidence="1" id="KW-0732">Signal</keyword>
<reference evidence="5 6" key="1">
    <citation type="submission" date="2014-06" db="EMBL/GenBank/DDBJ databases">
        <authorList>
            <person name="Swart Estienne"/>
        </authorList>
    </citation>
    <scope>NUCLEOTIDE SEQUENCE [LARGE SCALE GENOMIC DNA]</scope>
    <source>
        <strain evidence="5 6">130c</strain>
    </source>
</reference>
<sequence length="2650" mass="308922">MYTMKANICSNDQMVIYENIEIDQDLWYFLQISRYIDSNDIQIISSDRKDLQTFYPSASSFKNCIFEDGVAQPISPHRLKDYALTYHRIDLDQDHGQFKDDFSLIDVLPFHNLSLKAADTKNIRGYYTWEYDLYLPVVCNSSSDLIGRGDNVSCAKSIYRLHRMQESCITAKLTQSPTTQDTVLTDLNSTDQIHSSVTIGFWVKINYRYLNTYNWTENTYVRLGNGSEGSISIGGYTYVKYYGQRITGISYDSAQNSYYQYYDTMYFGTDDYNICFNYSCYIMVHYQSNSSEVGSSFHRGGTLKGNIYPKFNHHLTINDNMCIGCLRTPSGFYRYADGWEGMIMHVRVFFNLTYEQAFQNMIDAMRYTTNHEYAQDKRDINVQLWQQFRYAPIIFRYIRYSQQLLWIRFVKIRRNKQNSDSMRQLLPETCPLNVKFNKDLVEYTIKFQMKVMISLGYIDNPFFTLFNVLTFGGTNINQIYIWNPKLQMFIHRDRINIKSNQWQFFAITYSQSMDKGFVYSKNNVILSLNNTYLSPITAGTYTINVTNCFLVGLQIWSNYQNKNLIYSSLIKNIDAHLYYKNLAFYYQSSITFSYMDYIRIPYTDYTKRQEIMSYYSYGIEYSVVISNYTLAPNLQAGYPYQCNDGGYYSKTGGGCSYNQNLLIDSKEGYHSLDLRTYDKFTKAQSFQVDFWIGFGPLNAGSIINFYGSQLNLTLREPALDQGYSFDNLMTANFTRAILNNKYAENRWYFIQVGFQNISATQFNLSIQINVDKSFIYFNTIDQVFGQVSQNFTTICPDDCNQFTLKHFVLWNSIVKLDSYKDAFEQINILTKSQGILAYYPLQDNSGFYLTEYVYHYSLPLWQYDHYEEKQLVRWFYSEFIGSGYQEEHIQCGINEQYDEQQADCIIKNDGNENIEIYPDKYDYITLNLTNYQFSPEWSFEFELLFSSTDDILMNSGQEISIMTTDPNCTNSGTKINYLKIFKDFKNITSTQTNKTKVTKQAVKDILQIQFQQDSGKKTNLSQDINQDDWNHIVISNSIINTDLRMTSDFSGLNYSSYNASLFSSLQKLASCNLLIGYDPNSQEQTTDKSFIIKEFRIWNKAVNVDESRRNYLMALPKRVPDLAAYFKFIGLNSFYEQIQDVANPNTNFKSYTKFYSASNRNNCPFGTQFAVLNYANQCLQYPGLMINISESQYIQIPVKKAFTTIFQDNSYDFTFQFTLMALYEPLLFNIFEKLLELENVFSLESETINTFKILLYRAPDQIEQLYFDHYNQSITYIVSYNPAQSKMIFYKKNTTDPKPVPFKEFSLDQDFKLDPPEYFSVGKGNYNDQRIYFSGFHITGEVYNDLQLTQEGMQKNLHSYKYRHNMLGNYIFYVSLDRNYDFNVMYDTLKGEMMPITNNRQGTAQHPWVSYIVTQNYCPFEMDWDEYLETCLNKGVLKLQNQSGSVILLGTNFQWQFSVGFWINFQLLQPNVKMDFFQLANVLEFQITVPKLMKVKTSKAGQLIVETEISAQKFLITENNWYGFAAVHNSTGYWKIYQQKSLIAEITDSADSYYGKISKLRFGDISFTNNIIRIKQIFGVARELLPGQIQEFLNKRNHITLDDNIKSGQIIWDQSWERQIGNEEIWTEDFKTYQYMDKGLYFSTQKSYLPLKTISQDQFKNQYSFEFCIYQTNKYNRRQNILSLGGVFQVFLGISNEINFEYNTTNIPKGINQDTNSFIGHIRNIKLFSVYRSVGSARASVRSYSTSIMNMKYLIADYPLTESIGDFLREQVSGEKLNFSQYNVQWIALKQMPKICNGDSKYSYRQGQEYCYGVYYQKDGVNNSQPLYDDEGSQATIPINFAFDPLGLEEFQDWNFTSNSAKNRYQSNGQQIVVLQHPLLKVYYKLHESTGAYIYNYATYIYPASPQIYHDLNGSNFVWVNDNSILTNKTNFLANIQCQEDLVTSVDDHCETFEKCHETCLISTECFGPLRLNAWHAKMGFALVQQLMLQFVRNAKIPHISLQNHKQTQSQMPALKNALKKTNFTINCLSCEQDHELINGKCTKIVCPDGQYYNSTTLQCQNCKDRCRKCLASNSSLCTECLSSFQKCTQILDMTNPYKNGKCTEICGNGIRVGGLLNCDDGNNLNNDGCSSICSIEYGYECLGGNQTHPDICTYSLRPYAQIQSVINGKFIATFNDSVVYANNMLTKQDLKFEITDTNDKQILKSWTVINQNKQENQQILIFFKTTIKLQGNEIIYLKFLEEGQHIYSKKNPNYFDFFAKCSILISGHKIYNVIRTYDVLMDQAYYPEMVKNTLTQLDFTTMSFLDFDSEKLPFNAGSWIDTSQIVDNPPDQVFIDFGITKIILLIKYKSRLYLMIACSLFIPIIALINKLYKKKNRLKKVLYIVDCHFRYNLILGFFTELNLEMSILAFLQIKNALLFSAPIGSMHIIQTNFNKLKDKVFFDRNHILLEGWGIAFERIDKYGTYDNNNNKLISINQRSISKIETFEFTTLRFDSEAPWLQASKNQKLRKKYDTNPSIQLPPPVKRSQDSQNHMFLENSNSFIKSSTLEIQDLKSNPYLDIYQMENLKRFRLDSSQSQSSFGNLTMEQPSSVDPLKYKLKSPFQYFDDPTSLNEEFEDVIVFRGNLKSDNDASKTNFKQSFSWRFRGLI</sequence>
<dbReference type="EMBL" id="CCKQ01013489">
    <property type="protein sequence ID" value="CDW85153.1"/>
    <property type="molecule type" value="Genomic_DNA"/>
</dbReference>
<gene>
    <name evidence="5" type="primary">Contig8138.g8682</name>
    <name evidence="5" type="ORF">STYLEM_14224</name>
</gene>
<protein>
    <submittedName>
        <fullName evidence="5">Uncharacterized protein</fullName>
    </submittedName>
</protein>
<keyword evidence="6" id="KW-1185">Reference proteome</keyword>
<keyword evidence="4" id="KW-0812">Transmembrane</keyword>
<evidence type="ECO:0000256" key="3">
    <source>
        <dbReference type="ARBA" id="ARBA00023157"/>
    </source>
</evidence>
<feature type="transmembrane region" description="Helical" evidence="4">
    <location>
        <begin position="2394"/>
        <end position="2414"/>
    </location>
</feature>
<evidence type="ECO:0000256" key="2">
    <source>
        <dbReference type="ARBA" id="ARBA00022737"/>
    </source>
</evidence>
<keyword evidence="4" id="KW-1133">Transmembrane helix</keyword>
<name>A0A078AWG9_STYLE</name>
<organism evidence="5 6">
    <name type="scientific">Stylonychia lemnae</name>
    <name type="common">Ciliate</name>
    <dbReference type="NCBI Taxonomy" id="5949"/>
    <lineage>
        <taxon>Eukaryota</taxon>
        <taxon>Sar</taxon>
        <taxon>Alveolata</taxon>
        <taxon>Ciliophora</taxon>
        <taxon>Intramacronucleata</taxon>
        <taxon>Spirotrichea</taxon>
        <taxon>Stichotrichia</taxon>
        <taxon>Sporadotrichida</taxon>
        <taxon>Oxytrichidae</taxon>
        <taxon>Stylonychinae</taxon>
        <taxon>Stylonychia</taxon>
    </lineage>
</organism>
<dbReference type="InParanoid" id="A0A078AWG9"/>
<keyword evidence="3" id="KW-1015">Disulfide bond</keyword>
<accession>A0A078AWG9</accession>
<dbReference type="CDD" id="cd00064">
    <property type="entry name" value="FU"/>
    <property type="match status" value="1"/>
</dbReference>
<dbReference type="Proteomes" id="UP000039865">
    <property type="component" value="Unassembled WGS sequence"/>
</dbReference>
<dbReference type="InterPro" id="IPR006212">
    <property type="entry name" value="Furin_repeat"/>
</dbReference>
<keyword evidence="2" id="KW-0677">Repeat</keyword>